<dbReference type="EMBL" id="FQYR01000002">
    <property type="protein sequence ID" value="SHI85200.1"/>
    <property type="molecule type" value="Genomic_DNA"/>
</dbReference>
<dbReference type="Proteomes" id="UP000184510">
    <property type="component" value="Unassembled WGS sequence"/>
</dbReference>
<proteinExistence type="predicted"/>
<organism evidence="1 2">
    <name type="scientific">Rubritalea squalenifaciens DSM 18772</name>
    <dbReference type="NCBI Taxonomy" id="1123071"/>
    <lineage>
        <taxon>Bacteria</taxon>
        <taxon>Pseudomonadati</taxon>
        <taxon>Verrucomicrobiota</taxon>
        <taxon>Verrucomicrobiia</taxon>
        <taxon>Verrucomicrobiales</taxon>
        <taxon>Rubritaleaceae</taxon>
        <taxon>Rubritalea</taxon>
    </lineage>
</organism>
<reference evidence="1 2" key="1">
    <citation type="submission" date="2016-11" db="EMBL/GenBank/DDBJ databases">
        <authorList>
            <person name="Jaros S."/>
            <person name="Januszkiewicz K."/>
            <person name="Wedrychowicz H."/>
        </authorList>
    </citation>
    <scope>NUCLEOTIDE SEQUENCE [LARGE SCALE GENOMIC DNA]</scope>
    <source>
        <strain evidence="1 2">DSM 18772</strain>
    </source>
</reference>
<dbReference type="InParanoid" id="A0A1M6EIQ5"/>
<sequence length="186" mass="21128">MLSPLSPLTQPYRDRYMSFLKKLFGKCSCENNASEYYPQFSDTTPIKTILDKYVGENYSLLIAGPIQTALTRESTGIECRHLQTATPKLGQIIKAKANSSGTPQVLVISAWFENKENIHRIARKLAPYYSNLVVVYADKGRFPEAGKLGESLLTRNKFISKFIKSYTLTEELFCNSLGIYFFQRTN</sequence>
<evidence type="ECO:0000313" key="1">
    <source>
        <dbReference type="EMBL" id="SHI85200.1"/>
    </source>
</evidence>
<protein>
    <submittedName>
        <fullName evidence="1">Uncharacterized protein</fullName>
    </submittedName>
</protein>
<evidence type="ECO:0000313" key="2">
    <source>
        <dbReference type="Proteomes" id="UP000184510"/>
    </source>
</evidence>
<dbReference type="AlphaFoldDB" id="A0A1M6EIQ5"/>
<gene>
    <name evidence="1" type="ORF">SAMN02745181_1036</name>
</gene>
<keyword evidence="2" id="KW-1185">Reference proteome</keyword>
<accession>A0A1M6EIQ5</accession>
<dbReference type="STRING" id="1123071.SAMN02745181_1036"/>
<name>A0A1M6EIQ5_9BACT</name>